<organism evidence="1 2">
    <name type="scientific">Koleobacter methoxysyntrophicus</name>
    <dbReference type="NCBI Taxonomy" id="2751313"/>
    <lineage>
        <taxon>Bacteria</taxon>
        <taxon>Bacillati</taxon>
        <taxon>Bacillota</taxon>
        <taxon>Clostridia</taxon>
        <taxon>Koleobacterales</taxon>
        <taxon>Koleobacteraceae</taxon>
        <taxon>Koleobacter</taxon>
    </lineage>
</organism>
<reference evidence="1" key="1">
    <citation type="submission" date="2020-07" db="EMBL/GenBank/DDBJ databases">
        <title>Koleobacter methoxysyntrophicus gen. nov., sp. nov., a novel anaerobic bacterium isolated from deep subsurface oil field and proposal of Koleobacterales ord. nov. in the phylum Firmicutes.</title>
        <authorList>
            <person name="Sakamoto S."/>
            <person name="Tamaki H."/>
        </authorList>
    </citation>
    <scope>NUCLEOTIDE SEQUENCE</scope>
    <source>
        <strain evidence="1">NRmbB1</strain>
    </source>
</reference>
<gene>
    <name evidence="1" type="ORF">H0A61_00488</name>
</gene>
<evidence type="ECO:0000313" key="1">
    <source>
        <dbReference type="EMBL" id="QSQ08168.1"/>
    </source>
</evidence>
<evidence type="ECO:0000313" key="2">
    <source>
        <dbReference type="Proteomes" id="UP000662904"/>
    </source>
</evidence>
<dbReference type="Proteomes" id="UP000662904">
    <property type="component" value="Chromosome"/>
</dbReference>
<dbReference type="EMBL" id="CP059066">
    <property type="protein sequence ID" value="QSQ08168.1"/>
    <property type="molecule type" value="Genomic_DNA"/>
</dbReference>
<dbReference type="AlphaFoldDB" id="A0A8A0RKL7"/>
<keyword evidence="2" id="KW-1185">Reference proteome</keyword>
<protein>
    <submittedName>
        <fullName evidence="1">Uncharacterized protein</fullName>
    </submittedName>
</protein>
<dbReference type="KEGG" id="kme:H0A61_00488"/>
<accession>A0A8A0RKL7</accession>
<name>A0A8A0RKL7_9FIRM</name>
<sequence>MDKINATGSKKAFSAIALKAQLKEDLICRVLHGDITPRLLYGAYEDGETYNLALELTRAAFVRGRWEKVGKLFL</sequence>
<proteinExistence type="predicted"/>